<dbReference type="EMBL" id="CAAALY010123212">
    <property type="protein sequence ID" value="VEL31509.1"/>
    <property type="molecule type" value="Genomic_DNA"/>
</dbReference>
<dbReference type="Proteomes" id="UP000784294">
    <property type="component" value="Unassembled WGS sequence"/>
</dbReference>
<evidence type="ECO:0000256" key="2">
    <source>
        <dbReference type="SAM" id="Phobius"/>
    </source>
</evidence>
<dbReference type="AlphaFoldDB" id="A0A448X9C1"/>
<sequence>MGKEKAGGFPSGNHNSMPNSGANAQVTSATDEEKRAAVQLHWAILTSIALMLVIVTGFGLGKSLFILYLLFYVIQLEMWPLFPSGPLDGWPSI</sequence>
<feature type="region of interest" description="Disordered" evidence="1">
    <location>
        <begin position="1"/>
        <end position="30"/>
    </location>
</feature>
<feature type="transmembrane region" description="Helical" evidence="2">
    <location>
        <begin position="65"/>
        <end position="82"/>
    </location>
</feature>
<evidence type="ECO:0000313" key="3">
    <source>
        <dbReference type="EMBL" id="VEL31509.1"/>
    </source>
</evidence>
<accession>A0A448X9C1</accession>
<proteinExistence type="predicted"/>
<feature type="transmembrane region" description="Helical" evidence="2">
    <location>
        <begin position="40"/>
        <end position="58"/>
    </location>
</feature>
<feature type="compositionally biased region" description="Polar residues" evidence="1">
    <location>
        <begin position="12"/>
        <end position="29"/>
    </location>
</feature>
<organism evidence="3 4">
    <name type="scientific">Protopolystoma xenopodis</name>
    <dbReference type="NCBI Taxonomy" id="117903"/>
    <lineage>
        <taxon>Eukaryota</taxon>
        <taxon>Metazoa</taxon>
        <taxon>Spiralia</taxon>
        <taxon>Lophotrochozoa</taxon>
        <taxon>Platyhelminthes</taxon>
        <taxon>Monogenea</taxon>
        <taxon>Polyopisthocotylea</taxon>
        <taxon>Polystomatidea</taxon>
        <taxon>Polystomatidae</taxon>
        <taxon>Protopolystoma</taxon>
    </lineage>
</organism>
<name>A0A448X9C1_9PLAT</name>
<keyword evidence="2" id="KW-0812">Transmembrane</keyword>
<gene>
    <name evidence="3" type="ORF">PXEA_LOCUS24949</name>
</gene>
<keyword evidence="2" id="KW-0472">Membrane</keyword>
<evidence type="ECO:0000256" key="1">
    <source>
        <dbReference type="SAM" id="MobiDB-lite"/>
    </source>
</evidence>
<keyword evidence="2" id="KW-1133">Transmembrane helix</keyword>
<reference evidence="3" key="1">
    <citation type="submission" date="2018-11" db="EMBL/GenBank/DDBJ databases">
        <authorList>
            <consortium name="Pathogen Informatics"/>
        </authorList>
    </citation>
    <scope>NUCLEOTIDE SEQUENCE</scope>
</reference>
<protein>
    <submittedName>
        <fullName evidence="3">Uncharacterized protein</fullName>
    </submittedName>
</protein>
<evidence type="ECO:0000313" key="4">
    <source>
        <dbReference type="Proteomes" id="UP000784294"/>
    </source>
</evidence>
<keyword evidence="4" id="KW-1185">Reference proteome</keyword>
<comment type="caution">
    <text evidence="3">The sequence shown here is derived from an EMBL/GenBank/DDBJ whole genome shotgun (WGS) entry which is preliminary data.</text>
</comment>